<gene>
    <name evidence="2" type="ORF">MCOR33_001264</name>
</gene>
<feature type="region of interest" description="Disordered" evidence="1">
    <location>
        <begin position="88"/>
        <end position="110"/>
    </location>
</feature>
<protein>
    <submittedName>
        <fullName evidence="2">Uncharacterized protein</fullName>
    </submittedName>
</protein>
<evidence type="ECO:0000313" key="3">
    <source>
        <dbReference type="Proteomes" id="UP001059893"/>
    </source>
</evidence>
<comment type="caution">
    <text evidence="2">The sequence shown here is derived from an EMBL/GenBank/DDBJ whole genome shotgun (WGS) entry which is preliminary data.</text>
</comment>
<dbReference type="EMBL" id="JABSND010000012">
    <property type="protein sequence ID" value="KAI6303571.1"/>
    <property type="molecule type" value="Genomic_DNA"/>
</dbReference>
<sequence>MMRSYWWRNGFPMPAEQSRGRAGRGEKHENAFSPFVFFCFGSSDQTENTEQQNTTAVRIFNGGGEPNFRFLLLDRSPTPVSLALVKGPHSRSTLEAGMEGSDAPIERSEG</sequence>
<organism evidence="2 3">
    <name type="scientific">Pyricularia grisea</name>
    <name type="common">Crabgrass-specific blast fungus</name>
    <name type="synonym">Magnaporthe grisea</name>
    <dbReference type="NCBI Taxonomy" id="148305"/>
    <lineage>
        <taxon>Eukaryota</taxon>
        <taxon>Fungi</taxon>
        <taxon>Dikarya</taxon>
        <taxon>Ascomycota</taxon>
        <taxon>Pezizomycotina</taxon>
        <taxon>Sordariomycetes</taxon>
        <taxon>Sordariomycetidae</taxon>
        <taxon>Magnaporthales</taxon>
        <taxon>Pyriculariaceae</taxon>
        <taxon>Pyricularia</taxon>
    </lineage>
</organism>
<name>A0ABQ8NXL0_PYRGI</name>
<keyword evidence="3" id="KW-1185">Reference proteome</keyword>
<evidence type="ECO:0000256" key="1">
    <source>
        <dbReference type="SAM" id="MobiDB-lite"/>
    </source>
</evidence>
<proteinExistence type="predicted"/>
<evidence type="ECO:0000313" key="2">
    <source>
        <dbReference type="EMBL" id="KAI6303571.1"/>
    </source>
</evidence>
<accession>A0ABQ8NXL0</accession>
<reference evidence="2" key="1">
    <citation type="submission" date="2021-01" db="EMBL/GenBank/DDBJ databases">
        <title>Deciphering the adaptive evolutionary patterns associated with biogeogrpahic diversity in the finger millet blast pathogen Magnaporthe oryzae in Eastern Africa.</title>
        <authorList>
            <person name="Onyema G."/>
            <person name="Shittu T.A."/>
            <person name="Dodsworth S."/>
            <person name="Devilliers S."/>
            <person name="Muthumeenakshi S."/>
            <person name="Sreenivasaprasad S."/>
        </authorList>
    </citation>
    <scope>NUCLEOTIDE SEQUENCE</scope>
    <source>
        <strain evidence="2">D15/s37</strain>
    </source>
</reference>
<feature type="region of interest" description="Disordered" evidence="1">
    <location>
        <begin position="1"/>
        <end position="26"/>
    </location>
</feature>
<dbReference type="Proteomes" id="UP001059893">
    <property type="component" value="Unassembled WGS sequence"/>
</dbReference>